<accession>A0ABN9R8C4</accession>
<evidence type="ECO:0000313" key="3">
    <source>
        <dbReference type="Proteomes" id="UP001189429"/>
    </source>
</evidence>
<name>A0ABN9R8C4_9DINO</name>
<evidence type="ECO:0000256" key="1">
    <source>
        <dbReference type="SAM" id="Coils"/>
    </source>
</evidence>
<protein>
    <submittedName>
        <fullName evidence="2">Uncharacterized protein</fullName>
    </submittedName>
</protein>
<organism evidence="2 3">
    <name type="scientific">Prorocentrum cordatum</name>
    <dbReference type="NCBI Taxonomy" id="2364126"/>
    <lineage>
        <taxon>Eukaryota</taxon>
        <taxon>Sar</taxon>
        <taxon>Alveolata</taxon>
        <taxon>Dinophyceae</taxon>
        <taxon>Prorocentrales</taxon>
        <taxon>Prorocentraceae</taxon>
        <taxon>Prorocentrum</taxon>
    </lineage>
</organism>
<gene>
    <name evidence="2" type="ORF">PCOR1329_LOCUS17833</name>
</gene>
<evidence type="ECO:0000313" key="2">
    <source>
        <dbReference type="EMBL" id="CAK0814151.1"/>
    </source>
</evidence>
<sequence>MKRTSRSAGLPRRCLSHQMETFVNAAILVSQSVGQAMKTSFRAWGAEANTRTNFALEGRTDGEASVRIRAKDEADVNAAKNKISESCQVTREQVRKVKVDVTKVKDSRITSRLRELKDTFNVKVKVKAMEVEGGGQLVGPKADLQKIAEVLEKIFKACAYDAVFVSVQAGQVRFLRARSECEEDKVSLADTENQVAEAKEAIEVVIAQAAAVEELLTLAGRPATRTLRESQLTAGATRTFEIRGSEGDAAKAEEFVQAAEATLRLRKPKKAEECTLSDAGFLTLSGGAQPSGKAEEPGAAPEAAAELMARFALVVAIAAAIVLPASAAVRANATVDINQKVTIDGTEVFSQGSGHALLNQCAQFARAAVNDAARPNIQVCGTSTKVTVFLRNRCKGYHHYAEEVGTCNTGAPSTSCVTVSPSTVSWLQTAQSYMITQHYYSIAINYRKNDLEQKMLLSLGRKKWQAARPTASLPWASKHFRVEG</sequence>
<feature type="coiled-coil region" evidence="1">
    <location>
        <begin position="181"/>
        <end position="215"/>
    </location>
</feature>
<comment type="caution">
    <text evidence="2">The sequence shown here is derived from an EMBL/GenBank/DDBJ whole genome shotgun (WGS) entry which is preliminary data.</text>
</comment>
<dbReference type="Proteomes" id="UP001189429">
    <property type="component" value="Unassembled WGS sequence"/>
</dbReference>
<keyword evidence="3" id="KW-1185">Reference proteome</keyword>
<dbReference type="EMBL" id="CAUYUJ010005558">
    <property type="protein sequence ID" value="CAK0814151.1"/>
    <property type="molecule type" value="Genomic_DNA"/>
</dbReference>
<reference evidence="2" key="1">
    <citation type="submission" date="2023-10" db="EMBL/GenBank/DDBJ databases">
        <authorList>
            <person name="Chen Y."/>
            <person name="Shah S."/>
            <person name="Dougan E. K."/>
            <person name="Thang M."/>
            <person name="Chan C."/>
        </authorList>
    </citation>
    <scope>NUCLEOTIDE SEQUENCE [LARGE SCALE GENOMIC DNA]</scope>
</reference>
<keyword evidence="1" id="KW-0175">Coiled coil</keyword>
<proteinExistence type="predicted"/>